<protein>
    <recommendedName>
        <fullName evidence="3">Ycf54</fullName>
    </recommendedName>
</protein>
<dbReference type="EMBL" id="MF101428">
    <property type="protein sequence ID" value="ARW63441.1"/>
    <property type="molecule type" value="Genomic_DNA"/>
</dbReference>
<proteinExistence type="inferred from homology"/>
<name>A0A1Z1MCC8_POLUR</name>
<accession>A0A1Z1MCC8</accession>
<dbReference type="Pfam" id="PF10674">
    <property type="entry name" value="Ycf54"/>
    <property type="match status" value="1"/>
</dbReference>
<evidence type="ECO:0000256" key="1">
    <source>
        <dbReference type="ARBA" id="ARBA00043978"/>
    </source>
</evidence>
<dbReference type="InterPro" id="IPR019616">
    <property type="entry name" value="Ycf54"/>
</dbReference>
<dbReference type="RefSeq" id="YP_009394879.1">
    <property type="nucleotide sequence ID" value="NC_035275.1"/>
</dbReference>
<evidence type="ECO:0000313" key="2">
    <source>
        <dbReference type="EMBL" id="ARW63441.1"/>
    </source>
</evidence>
<geneLocation type="chloroplast" evidence="2"/>
<keyword evidence="2" id="KW-0934">Plastid</keyword>
<comment type="similarity">
    <text evidence="1">Belongs to the ycf54 family.</text>
</comment>
<dbReference type="Gene3D" id="3.30.70.1860">
    <property type="entry name" value="Uncharacterised protein family Ycf54"/>
    <property type="match status" value="1"/>
</dbReference>
<dbReference type="GeneID" id="33356814"/>
<dbReference type="AlphaFoldDB" id="A0A1Z1MCC8"/>
<sequence length="101" mass="12033">MHNYHFAIASQNFFLDQEPIEEILRERMQYYKSCNKDIDFWFVLNPHFLNVLEADVISSDIKHSLAAIVSLDKQFIQWLKLRVVFIHTGKFQSQSVFIPEN</sequence>
<dbReference type="PANTHER" id="PTHR35319:SF2">
    <property type="entry name" value="YCF54"/>
    <property type="match status" value="1"/>
</dbReference>
<organism evidence="2">
    <name type="scientific">Polysiphonia urceolata</name>
    <name type="common">Red alga</name>
    <name type="synonym">Conferva urceolata</name>
    <dbReference type="NCBI Taxonomy" id="173545"/>
    <lineage>
        <taxon>Eukaryota</taxon>
        <taxon>Rhodophyta</taxon>
        <taxon>Florideophyceae</taxon>
        <taxon>Rhodymeniophycidae</taxon>
        <taxon>Ceramiales</taxon>
        <taxon>Rhodomelaceae</taxon>
        <taxon>Polysiphonioideae</taxon>
        <taxon>Polysiphonia</taxon>
    </lineage>
</organism>
<evidence type="ECO:0008006" key="3">
    <source>
        <dbReference type="Google" id="ProtNLM"/>
    </source>
</evidence>
<keyword evidence="2" id="KW-0150">Chloroplast</keyword>
<dbReference type="InterPro" id="IPR038409">
    <property type="entry name" value="Ycf54-like_sf"/>
</dbReference>
<reference evidence="2" key="1">
    <citation type="journal article" date="2017" name="J. Phycol.">
        <title>Analysis of chloroplast genomes and a supermatrix inform reclassification of the Rhodomelaceae (Rhodophyta).</title>
        <authorList>
            <person name="Diaz-Tapia P."/>
            <person name="Maggs C.A."/>
            <person name="West J.A."/>
            <person name="Verbruggen H."/>
        </authorList>
    </citation>
    <scope>NUCLEOTIDE SEQUENCE</scope>
    <source>
        <strain evidence="2">PD550</strain>
    </source>
</reference>
<dbReference type="PANTHER" id="PTHR35319">
    <property type="match status" value="1"/>
</dbReference>
<gene>
    <name evidence="2" type="primary">ycf54</name>
</gene>